<comment type="caution">
    <text evidence="1">The sequence shown here is derived from an EMBL/GenBank/DDBJ whole genome shotgun (WGS) entry which is preliminary data.</text>
</comment>
<organism evidence="1 2">
    <name type="scientific">Pseudopedobacter saltans</name>
    <dbReference type="NCBI Taxonomy" id="151895"/>
    <lineage>
        <taxon>Bacteria</taxon>
        <taxon>Pseudomonadati</taxon>
        <taxon>Bacteroidota</taxon>
        <taxon>Sphingobacteriia</taxon>
        <taxon>Sphingobacteriales</taxon>
        <taxon>Sphingobacteriaceae</taxon>
        <taxon>Pseudopedobacter</taxon>
    </lineage>
</organism>
<proteinExistence type="predicted"/>
<evidence type="ECO:0000313" key="2">
    <source>
        <dbReference type="Proteomes" id="UP000249645"/>
    </source>
</evidence>
<dbReference type="PANTHER" id="PTHR39186">
    <property type="entry name" value="DUF2071 FAMILY PROTEIN"/>
    <property type="match status" value="1"/>
</dbReference>
<dbReference type="PANTHER" id="PTHR39186:SF1">
    <property type="entry name" value="DUF2071 DOMAIN-CONTAINING PROTEIN"/>
    <property type="match status" value="1"/>
</dbReference>
<evidence type="ECO:0008006" key="3">
    <source>
        <dbReference type="Google" id="ProtNLM"/>
    </source>
</evidence>
<reference evidence="1 2" key="1">
    <citation type="submission" date="2017-11" db="EMBL/GenBank/DDBJ databases">
        <title>Infants hospitalized years apart are colonized by the same room-sourced microbial strains.</title>
        <authorList>
            <person name="Brooks B."/>
            <person name="Olm M.R."/>
            <person name="Firek B.A."/>
            <person name="Baker R."/>
            <person name="Thomas B.C."/>
            <person name="Morowitz M.J."/>
            <person name="Banfield J.F."/>
        </authorList>
    </citation>
    <scope>NUCLEOTIDE SEQUENCE [LARGE SCALE GENOMIC DNA]</scope>
    <source>
        <strain evidence="1">S2_009_000_R2_76</strain>
    </source>
</reference>
<dbReference type="InterPro" id="IPR023375">
    <property type="entry name" value="ADC_dom_sf"/>
</dbReference>
<evidence type="ECO:0000313" key="1">
    <source>
        <dbReference type="EMBL" id="PZP44627.1"/>
    </source>
</evidence>
<dbReference type="InterPro" id="IPR018644">
    <property type="entry name" value="DUF2071"/>
</dbReference>
<dbReference type="Pfam" id="PF09844">
    <property type="entry name" value="DUF2071"/>
    <property type="match status" value="1"/>
</dbReference>
<dbReference type="Proteomes" id="UP000249645">
    <property type="component" value="Unassembled WGS sequence"/>
</dbReference>
<dbReference type="SUPFAM" id="SSF160104">
    <property type="entry name" value="Acetoacetate decarboxylase-like"/>
    <property type="match status" value="1"/>
</dbReference>
<name>A0A2W5EST8_9SPHI</name>
<accession>A0A2W5EST8</accession>
<protein>
    <recommendedName>
        <fullName evidence="3">DUF2071 domain-containing protein</fullName>
    </recommendedName>
</protein>
<dbReference type="EMBL" id="QFOI01000305">
    <property type="protein sequence ID" value="PZP44627.1"/>
    <property type="molecule type" value="Genomic_DNA"/>
</dbReference>
<sequence>MDQILNNVSHRPYALPQKIWQYYQEWNNVLFLHYEIEADTLRQLVPEHLSIDSFEGKCYISVVPFSMEKIRPRVLPSFPPISNFHEINVRTYVYHNGYNGVYFINIEAQKRLSTIISKILSGLPYEKSNIYRKDQLYINHNTQKNYKLHLQYEIGKRIIDKTNLEKWLTERYCLFLERGRKMYRYDIHHVEWPLLEVSFSRFHIYYKLQSHLKIDNQSPLFSHYSPGVQVLAWERTLL</sequence>
<dbReference type="AlphaFoldDB" id="A0A2W5EST8"/>
<gene>
    <name evidence="1" type="ORF">DI598_14250</name>
</gene>